<comment type="caution">
    <text evidence="2">The sequence shown here is derived from an EMBL/GenBank/DDBJ whole genome shotgun (WGS) entry which is preliminary data.</text>
</comment>
<accession>A0A0R1UWT4</accession>
<dbReference type="PANTHER" id="PTHR38454">
    <property type="entry name" value="INTEGRAL MEMBRANE PROTEIN-RELATED"/>
    <property type="match status" value="1"/>
</dbReference>
<dbReference type="GeneID" id="98308604"/>
<keyword evidence="1" id="KW-0812">Transmembrane</keyword>
<sequence>MQFSFDKKNNFNLYLQYTAVFFVVALFVYGTYLATGHSLIWRLDGAQQHLPLLSEFRKTLLSMLNHPTTPLPQWSWKLGLGGDLFQINSYYIIGDLFNYLILLFPATKVGLGYQVLIVLRLYCAGLSFCYFAAHFKFHNQVIISGSLVYLFNAFLLYSNIAQPFFTLPFILFPLLILCVERVLQGYSNLPLTLMFSWMLFNNFYFAYILGIGTFIFLILRYFFYYRHQGIFKKTVLKLGSSTLLSLLLTAVLLLPEIYAVFNSTRSSGSFANGLKLYPLYYYLALPSQLINGGNRDFYFWSALGFASLSFFALLYIIAKHRNYPILSTSFILGGIMLLFPACGAFFNGMTSPSNRWTLLLVLPLALATCVLINHIKLISPRMLRAFTFCLLGYSLLLLINYFFQNNEKLFIPVIFLFISYGLIVFYRTSKNRHWQLIFMLLLISNTALNAVYFAAPYNGGYSNEMLPQKAFEKWTALRYAGLDRQLKPHNQYRVSTISQNYSLGAGIHMYNTQPSKLNSISSYYSLQNKNIGNFASSMHNSQFEANIPLGQMDDRTILNNFLGVRYLFVQANQPNDTKIPAGYTLDKAATRNLDANQHSTNDQQTLRYRTKYAFPLLYWQNTVISAHTYRHLSASEKERALASGVYLGNHSSKGYQHATLAKNVVTVPYTIISSRGNLISTQKITREDRAETYTIILKNPEKYRNSELHLDFENLDYTPFSLKKQLQLDVSHETTSNSGLLSLNQRLSYYSYLRAHVLKGTPDKSYSLSVSSSKGTEKITQPNQDELSFYKTVNYGLMNLGFFSQLPASLTISPSKLGTYRFKLKITATQIDNQYFKEVKQLQKQRLKQLKFTANHLSGTITTKTKGILTSSIPYSKGWSARVDGRTVKPYQTNTGFLGIPLKAGSHQVEFSYRTPGLRLGAKISLFGLFCFLAAIGWQLLVRRWQLNN</sequence>
<evidence type="ECO:0000256" key="1">
    <source>
        <dbReference type="SAM" id="Phobius"/>
    </source>
</evidence>
<dbReference type="Pfam" id="PF09586">
    <property type="entry name" value="YfhO"/>
    <property type="match status" value="1"/>
</dbReference>
<feature type="transmembrane region" description="Helical" evidence="1">
    <location>
        <begin position="111"/>
        <end position="133"/>
    </location>
</feature>
<feature type="transmembrane region" description="Helical" evidence="1">
    <location>
        <begin position="385"/>
        <end position="403"/>
    </location>
</feature>
<feature type="transmembrane region" description="Helical" evidence="1">
    <location>
        <begin position="356"/>
        <end position="373"/>
    </location>
</feature>
<dbReference type="EMBL" id="AZFQ01000050">
    <property type="protein sequence ID" value="KRL97727.1"/>
    <property type="molecule type" value="Genomic_DNA"/>
</dbReference>
<dbReference type="OrthoDB" id="9815466at2"/>
<feature type="transmembrane region" description="Helical" evidence="1">
    <location>
        <begin position="436"/>
        <end position="455"/>
    </location>
</feature>
<evidence type="ECO:0000313" key="3">
    <source>
        <dbReference type="Proteomes" id="UP000051166"/>
    </source>
</evidence>
<feature type="transmembrane region" description="Helical" evidence="1">
    <location>
        <begin position="297"/>
        <end position="318"/>
    </location>
</feature>
<proteinExistence type="predicted"/>
<keyword evidence="3" id="KW-1185">Reference proteome</keyword>
<dbReference type="RefSeq" id="WP_056961144.1">
    <property type="nucleotide sequence ID" value="NZ_AZFQ01000050.1"/>
</dbReference>
<feature type="transmembrane region" description="Helical" evidence="1">
    <location>
        <begin position="84"/>
        <end position="104"/>
    </location>
</feature>
<dbReference type="PANTHER" id="PTHR38454:SF1">
    <property type="entry name" value="INTEGRAL MEMBRANE PROTEIN"/>
    <property type="match status" value="1"/>
</dbReference>
<feature type="transmembrane region" description="Helical" evidence="1">
    <location>
        <begin position="924"/>
        <end position="942"/>
    </location>
</feature>
<feature type="transmembrane region" description="Helical" evidence="1">
    <location>
        <begin position="139"/>
        <end position="157"/>
    </location>
</feature>
<feature type="transmembrane region" description="Helical" evidence="1">
    <location>
        <begin position="164"/>
        <end position="183"/>
    </location>
</feature>
<organism evidence="2 3">
    <name type="scientific">Liquorilactobacillus satsumensis DSM 16230 = JCM 12392</name>
    <dbReference type="NCBI Taxonomy" id="1423801"/>
    <lineage>
        <taxon>Bacteria</taxon>
        <taxon>Bacillati</taxon>
        <taxon>Bacillota</taxon>
        <taxon>Bacilli</taxon>
        <taxon>Lactobacillales</taxon>
        <taxon>Lactobacillaceae</taxon>
        <taxon>Liquorilactobacillus</taxon>
    </lineage>
</organism>
<keyword evidence="1" id="KW-0472">Membrane</keyword>
<keyword evidence="1" id="KW-1133">Transmembrane helix</keyword>
<feature type="transmembrane region" description="Helical" evidence="1">
    <location>
        <begin position="203"/>
        <end position="223"/>
    </location>
</feature>
<reference evidence="2 3" key="1">
    <citation type="journal article" date="2015" name="Genome Announc.">
        <title>Expanding the biotechnology potential of lactobacilli through comparative genomics of 213 strains and associated genera.</title>
        <authorList>
            <person name="Sun Z."/>
            <person name="Harris H.M."/>
            <person name="McCann A."/>
            <person name="Guo C."/>
            <person name="Argimon S."/>
            <person name="Zhang W."/>
            <person name="Yang X."/>
            <person name="Jeffery I.B."/>
            <person name="Cooney J.C."/>
            <person name="Kagawa T.F."/>
            <person name="Liu W."/>
            <person name="Song Y."/>
            <person name="Salvetti E."/>
            <person name="Wrobel A."/>
            <person name="Rasinkangas P."/>
            <person name="Parkhill J."/>
            <person name="Rea M.C."/>
            <person name="O'Sullivan O."/>
            <person name="Ritari J."/>
            <person name="Douillard F.P."/>
            <person name="Paul Ross R."/>
            <person name="Yang R."/>
            <person name="Briner A.E."/>
            <person name="Felis G.E."/>
            <person name="de Vos W.M."/>
            <person name="Barrangou R."/>
            <person name="Klaenhammer T.R."/>
            <person name="Caufield P.W."/>
            <person name="Cui Y."/>
            <person name="Zhang H."/>
            <person name="O'Toole P.W."/>
        </authorList>
    </citation>
    <scope>NUCLEOTIDE SEQUENCE [LARGE SCALE GENOMIC DNA]</scope>
    <source>
        <strain evidence="2 3">DSM 16230</strain>
    </source>
</reference>
<name>A0A0R1UWT4_9LACO</name>
<feature type="transmembrane region" description="Helical" evidence="1">
    <location>
        <begin position="235"/>
        <end position="261"/>
    </location>
</feature>
<dbReference type="Proteomes" id="UP000051166">
    <property type="component" value="Unassembled WGS sequence"/>
</dbReference>
<feature type="transmembrane region" description="Helical" evidence="1">
    <location>
        <begin position="330"/>
        <end position="350"/>
    </location>
</feature>
<evidence type="ECO:0000313" key="2">
    <source>
        <dbReference type="EMBL" id="KRL97727.1"/>
    </source>
</evidence>
<dbReference type="AlphaFoldDB" id="A0A0R1UWT4"/>
<feature type="transmembrane region" description="Helical" evidence="1">
    <location>
        <begin position="409"/>
        <end position="429"/>
    </location>
</feature>
<gene>
    <name evidence="2" type="ORF">FD50_GL001293</name>
</gene>
<protein>
    <submittedName>
        <fullName evidence="2">Uncharacterized protein</fullName>
    </submittedName>
</protein>
<dbReference type="InterPro" id="IPR018580">
    <property type="entry name" value="Uncharacterised_YfhO"/>
</dbReference>
<dbReference type="PATRIC" id="fig|1423801.4.peg.1323"/>
<dbReference type="STRING" id="1423801.FD50_GL001293"/>
<feature type="transmembrane region" description="Helical" evidence="1">
    <location>
        <begin position="12"/>
        <end position="34"/>
    </location>
</feature>